<dbReference type="PROSITE" id="PS50925">
    <property type="entry name" value="BLUF"/>
    <property type="match status" value="1"/>
</dbReference>
<sequence>MLVRLVYASRARRDLSPHDLQDIVRRSREHNTVEGITGLLCHTDGVFIQVLEGSREAVNVRYKRIVADERHDQCTLIAYEEIGERRFAGWSMGQVNLHRLNPALLLKYGETQKLDPFRMTGRALTTLFEELVTAGAIECH</sequence>
<reference evidence="1 2" key="1">
    <citation type="submission" date="2015-12" db="EMBL/GenBank/DDBJ databases">
        <title>Complete genome of Roseateles depolymerans KCTC 42856.</title>
        <authorList>
            <person name="Kim K.M."/>
        </authorList>
    </citation>
    <scope>NUCLEOTIDE SEQUENCE [LARGE SCALE GENOMIC DNA]</scope>
    <source>
        <strain evidence="1 2">KCTC 42856</strain>
    </source>
</reference>
<dbReference type="SUPFAM" id="SSF54975">
    <property type="entry name" value="Acylphosphatase/BLUF domain-like"/>
    <property type="match status" value="1"/>
</dbReference>
<dbReference type="SMART" id="SM01034">
    <property type="entry name" value="BLUF"/>
    <property type="match status" value="1"/>
</dbReference>
<evidence type="ECO:0000313" key="2">
    <source>
        <dbReference type="Proteomes" id="UP000060699"/>
    </source>
</evidence>
<dbReference type="RefSeq" id="WP_058936843.1">
    <property type="nucleotide sequence ID" value="NZ_CP013729.1"/>
</dbReference>
<dbReference type="InterPro" id="IPR007024">
    <property type="entry name" value="BLUF_domain"/>
</dbReference>
<name>A0A0U3LC72_9BURK</name>
<gene>
    <name evidence="1" type="ORF">RD2015_4549</name>
</gene>
<dbReference type="STRING" id="76731.RD2015_4549"/>
<dbReference type="GO" id="GO:0071949">
    <property type="term" value="F:FAD binding"/>
    <property type="evidence" value="ECO:0007669"/>
    <property type="project" value="InterPro"/>
</dbReference>
<dbReference type="PATRIC" id="fig|76731.3.peg.4660"/>
<dbReference type="InterPro" id="IPR036046">
    <property type="entry name" value="Acylphosphatase-like_dom_sf"/>
</dbReference>
<evidence type="ECO:0000313" key="1">
    <source>
        <dbReference type="EMBL" id="ALV08990.1"/>
    </source>
</evidence>
<dbReference type="Proteomes" id="UP000060699">
    <property type="component" value="Chromosome"/>
</dbReference>
<accession>A0A0U3LC72</accession>
<protein>
    <submittedName>
        <fullName evidence="1">BLUF domain protein</fullName>
    </submittedName>
</protein>
<proteinExistence type="predicted"/>
<keyword evidence="2" id="KW-1185">Reference proteome</keyword>
<dbReference type="Pfam" id="PF04940">
    <property type="entry name" value="BLUF"/>
    <property type="match status" value="1"/>
</dbReference>
<organism evidence="1 2">
    <name type="scientific">Roseateles depolymerans</name>
    <dbReference type="NCBI Taxonomy" id="76731"/>
    <lineage>
        <taxon>Bacteria</taxon>
        <taxon>Pseudomonadati</taxon>
        <taxon>Pseudomonadota</taxon>
        <taxon>Betaproteobacteria</taxon>
        <taxon>Burkholderiales</taxon>
        <taxon>Sphaerotilaceae</taxon>
        <taxon>Roseateles</taxon>
    </lineage>
</organism>
<dbReference type="OrthoDB" id="557705at2"/>
<dbReference type="EMBL" id="CP013729">
    <property type="protein sequence ID" value="ALV08990.1"/>
    <property type="molecule type" value="Genomic_DNA"/>
</dbReference>
<dbReference type="AlphaFoldDB" id="A0A0U3LC72"/>
<dbReference type="GO" id="GO:0009882">
    <property type="term" value="F:blue light photoreceptor activity"/>
    <property type="evidence" value="ECO:0007669"/>
    <property type="project" value="InterPro"/>
</dbReference>
<dbReference type="KEGG" id="rdp:RD2015_4549"/>
<dbReference type="Gene3D" id="3.30.70.100">
    <property type="match status" value="1"/>
</dbReference>